<dbReference type="InterPro" id="IPR008628">
    <property type="entry name" value="GPP34-like"/>
</dbReference>
<dbReference type="GO" id="GO:0000139">
    <property type="term" value="C:Golgi membrane"/>
    <property type="evidence" value="ECO:0007669"/>
    <property type="project" value="UniProtKB-SubCell"/>
</dbReference>
<evidence type="ECO:0000313" key="7">
    <source>
        <dbReference type="Proteomes" id="UP000001593"/>
    </source>
</evidence>
<dbReference type="GO" id="GO:0070273">
    <property type="term" value="F:phosphatidylinositol-4-phosphate binding"/>
    <property type="evidence" value="ECO:0007669"/>
    <property type="project" value="InterPro"/>
</dbReference>
<dbReference type="InterPro" id="IPR038261">
    <property type="entry name" value="GPP34-like_sf"/>
</dbReference>
<accession>A7SX05</accession>
<evidence type="ECO:0000256" key="4">
    <source>
        <dbReference type="ARBA" id="ARBA00023121"/>
    </source>
</evidence>
<evidence type="ECO:0000256" key="2">
    <source>
        <dbReference type="ARBA" id="ARBA00007284"/>
    </source>
</evidence>
<dbReference type="Proteomes" id="UP000001593">
    <property type="component" value="Unassembled WGS sequence"/>
</dbReference>
<name>A7SX05_NEMVE</name>
<reference evidence="6 7" key="1">
    <citation type="journal article" date="2007" name="Science">
        <title>Sea anemone genome reveals ancestral eumetazoan gene repertoire and genomic organization.</title>
        <authorList>
            <person name="Putnam N.H."/>
            <person name="Srivastava M."/>
            <person name="Hellsten U."/>
            <person name="Dirks B."/>
            <person name="Chapman J."/>
            <person name="Salamov A."/>
            <person name="Terry A."/>
            <person name="Shapiro H."/>
            <person name="Lindquist E."/>
            <person name="Kapitonov V.V."/>
            <person name="Jurka J."/>
            <person name="Genikhovich G."/>
            <person name="Grigoriev I.V."/>
            <person name="Lucas S.M."/>
            <person name="Steele R.E."/>
            <person name="Finnerty J.R."/>
            <person name="Technau U."/>
            <person name="Martindale M.Q."/>
            <person name="Rokhsar D.S."/>
        </authorList>
    </citation>
    <scope>NUCLEOTIDE SEQUENCE [LARGE SCALE GENOMIC DNA]</scope>
    <source>
        <strain evidence="7">CH2 X CH6</strain>
    </source>
</reference>
<keyword evidence="5" id="KW-0472">Membrane</keyword>
<dbReference type="InParanoid" id="A7SX05"/>
<proteinExistence type="inferred from homology"/>
<evidence type="ECO:0000256" key="1">
    <source>
        <dbReference type="ARBA" id="ARBA00004255"/>
    </source>
</evidence>
<evidence type="ECO:0000313" key="6">
    <source>
        <dbReference type="EMBL" id="EDO31753.1"/>
    </source>
</evidence>
<keyword evidence="3" id="KW-0333">Golgi apparatus</keyword>
<protein>
    <submittedName>
        <fullName evidence="6">Uncharacterized protein</fullName>
    </submittedName>
</protein>
<dbReference type="OrthoDB" id="5979840at2759"/>
<dbReference type="EMBL" id="DS469875">
    <property type="protein sequence ID" value="EDO31753.1"/>
    <property type="molecule type" value="Genomic_DNA"/>
</dbReference>
<gene>
    <name evidence="6" type="ORF">NEMVEDRAFT_v1g247874</name>
</gene>
<evidence type="ECO:0000256" key="5">
    <source>
        <dbReference type="ARBA" id="ARBA00023136"/>
    </source>
</evidence>
<dbReference type="AlphaFoldDB" id="A7SX05"/>
<dbReference type="HOGENOM" id="CLU_089767_0_0_1"/>
<keyword evidence="4" id="KW-0446">Lipid-binding</keyword>
<dbReference type="OMA" id="AYCLLWQ"/>
<evidence type="ECO:0000256" key="3">
    <source>
        <dbReference type="ARBA" id="ARBA00023034"/>
    </source>
</evidence>
<organism evidence="6 7">
    <name type="scientific">Nematostella vectensis</name>
    <name type="common">Starlet sea anemone</name>
    <dbReference type="NCBI Taxonomy" id="45351"/>
    <lineage>
        <taxon>Eukaryota</taxon>
        <taxon>Metazoa</taxon>
        <taxon>Cnidaria</taxon>
        <taxon>Anthozoa</taxon>
        <taxon>Hexacorallia</taxon>
        <taxon>Actiniaria</taxon>
        <taxon>Edwardsiidae</taxon>
        <taxon>Nematostella</taxon>
    </lineage>
</organism>
<dbReference type="Pfam" id="PF05719">
    <property type="entry name" value="GPP34"/>
    <property type="match status" value="1"/>
</dbReference>
<keyword evidence="7" id="KW-1185">Reference proteome</keyword>
<comment type="similarity">
    <text evidence="2">Belongs to the GOLPH3/VPS74 family.</text>
</comment>
<comment type="subcellular location">
    <subcellularLocation>
        <location evidence="1">Golgi apparatus membrane</location>
        <topology evidence="1">Peripheral membrane protein</topology>
        <orientation evidence="1">Cytoplasmic side</orientation>
    </subcellularLocation>
</comment>
<sequence>MAAYGAPGAGAAAAAIDYASSSMRDAVLQIVNSAHFNPSEMKERKLTLSQAYCLLWQDAESGNVKGRQTSCELQAGAAAACLLDLIIQGKITVDVVPKTTLGIDREDVYVKVVQDSPTGTYLDKAIFNKILERHEKSFNEPRKLKKWISEDLYSFRSKNQCGTITLDSLADDLGILKKDKHMFSIDYPTVNPEPEENLRQQIQKIGLGHAEPDSYLRALLTVMRAADNLSCLWDPLLEKCFSKEQYKEAKERIKAMVQVDKSTSEKYQAMQ</sequence>
<dbReference type="Gene3D" id="1.10.3630.10">
    <property type="entry name" value="yeast vps74-n-term truncation variant domain like"/>
    <property type="match status" value="1"/>
</dbReference>
<dbReference type="KEGG" id="nve:5502688"/>